<evidence type="ECO:0000313" key="9">
    <source>
        <dbReference type="EMBL" id="CAH9131682.1"/>
    </source>
</evidence>
<evidence type="ECO:0000256" key="5">
    <source>
        <dbReference type="ARBA" id="ARBA00022832"/>
    </source>
</evidence>
<keyword evidence="10" id="KW-1185">Reference proteome</keyword>
<sequence>MNSKEVFKFAVHVVPQSIEAALAKTCAGLTLSGIDWLLIHQANRRIIDAVVSRMDSTPPPPVKVISDLENYGNAEHQCCFYSLALHEGMRLFRPERLKLVIMCYCRCCWPYSSAGLGSGRTRFGP</sequence>
<dbReference type="GO" id="GO:0009507">
    <property type="term" value="C:chloroplast"/>
    <property type="evidence" value="ECO:0007669"/>
    <property type="project" value="TreeGrafter"/>
</dbReference>
<dbReference type="EMBL" id="CAMAPF010000966">
    <property type="protein sequence ID" value="CAH9131682.1"/>
    <property type="molecule type" value="Genomic_DNA"/>
</dbReference>
<comment type="pathway">
    <text evidence="1">Lipid metabolism; fatty acid biosynthesis.</text>
</comment>
<dbReference type="InterPro" id="IPR016039">
    <property type="entry name" value="Thiolase-like"/>
</dbReference>
<dbReference type="SUPFAM" id="SSF53901">
    <property type="entry name" value="Thiolase-like"/>
    <property type="match status" value="1"/>
</dbReference>
<evidence type="ECO:0000256" key="6">
    <source>
        <dbReference type="ARBA" id="ARBA00023098"/>
    </source>
</evidence>
<evidence type="ECO:0000256" key="7">
    <source>
        <dbReference type="ARBA" id="ARBA00023160"/>
    </source>
</evidence>
<comment type="caution">
    <text evidence="9">The sequence shown here is derived from an EMBL/GenBank/DDBJ whole genome shotgun (WGS) entry which is preliminary data.</text>
</comment>
<comment type="similarity">
    <text evidence="2">Belongs to the thiolase-like superfamily. FabH family.</text>
</comment>
<dbReference type="Gene3D" id="3.40.47.10">
    <property type="match status" value="1"/>
</dbReference>
<evidence type="ECO:0000256" key="3">
    <source>
        <dbReference type="ARBA" id="ARBA00022516"/>
    </source>
</evidence>
<evidence type="ECO:0000259" key="8">
    <source>
        <dbReference type="Pfam" id="PF08541"/>
    </source>
</evidence>
<dbReference type="GO" id="GO:0006633">
    <property type="term" value="P:fatty acid biosynthetic process"/>
    <property type="evidence" value="ECO:0007669"/>
    <property type="project" value="UniProtKB-KW"/>
</dbReference>
<evidence type="ECO:0000256" key="1">
    <source>
        <dbReference type="ARBA" id="ARBA00005194"/>
    </source>
</evidence>
<dbReference type="PANTHER" id="PTHR43091">
    <property type="entry name" value="3-OXOACYL-[ACYL-CARRIER-PROTEIN] SYNTHASE"/>
    <property type="match status" value="1"/>
</dbReference>
<dbReference type="InterPro" id="IPR013747">
    <property type="entry name" value="ACP_syn_III_C"/>
</dbReference>
<name>A0AAV0F8C7_9ASTE</name>
<keyword evidence="6" id="KW-0443">Lipid metabolism</keyword>
<reference evidence="9" key="1">
    <citation type="submission" date="2022-07" db="EMBL/GenBank/DDBJ databases">
        <authorList>
            <person name="Macas J."/>
            <person name="Novak P."/>
            <person name="Neumann P."/>
        </authorList>
    </citation>
    <scope>NUCLEOTIDE SEQUENCE</scope>
</reference>
<protein>
    <recommendedName>
        <fullName evidence="8">Beta-ketoacyl-[acyl-carrier-protein] synthase III C-terminal domain-containing protein</fullName>
    </recommendedName>
</protein>
<gene>
    <name evidence="9" type="ORF">CEPIT_LOCUS31582</name>
</gene>
<organism evidence="9 10">
    <name type="scientific">Cuscuta epithymum</name>
    <dbReference type="NCBI Taxonomy" id="186058"/>
    <lineage>
        <taxon>Eukaryota</taxon>
        <taxon>Viridiplantae</taxon>
        <taxon>Streptophyta</taxon>
        <taxon>Embryophyta</taxon>
        <taxon>Tracheophyta</taxon>
        <taxon>Spermatophyta</taxon>
        <taxon>Magnoliopsida</taxon>
        <taxon>eudicotyledons</taxon>
        <taxon>Gunneridae</taxon>
        <taxon>Pentapetalae</taxon>
        <taxon>asterids</taxon>
        <taxon>lamiids</taxon>
        <taxon>Solanales</taxon>
        <taxon>Convolvulaceae</taxon>
        <taxon>Cuscuteae</taxon>
        <taxon>Cuscuta</taxon>
        <taxon>Cuscuta subgen. Cuscuta</taxon>
    </lineage>
</organism>
<evidence type="ECO:0000313" key="10">
    <source>
        <dbReference type="Proteomes" id="UP001152523"/>
    </source>
</evidence>
<dbReference type="AlphaFoldDB" id="A0AAV0F8C7"/>
<keyword evidence="4" id="KW-0808">Transferase</keyword>
<dbReference type="GO" id="GO:0016746">
    <property type="term" value="F:acyltransferase activity"/>
    <property type="evidence" value="ECO:0007669"/>
    <property type="project" value="InterPro"/>
</dbReference>
<keyword evidence="5" id="KW-0276">Fatty acid metabolism</keyword>
<keyword evidence="3" id="KW-0444">Lipid biosynthesis</keyword>
<evidence type="ECO:0000256" key="2">
    <source>
        <dbReference type="ARBA" id="ARBA00008642"/>
    </source>
</evidence>
<dbReference type="PANTHER" id="PTHR43091:SF1">
    <property type="entry name" value="BETA-KETOACYL-[ACYL-CARRIER-PROTEIN] SYNTHASE III, CHLOROPLASTIC"/>
    <property type="match status" value="1"/>
</dbReference>
<dbReference type="Pfam" id="PF08541">
    <property type="entry name" value="ACP_syn_III_C"/>
    <property type="match status" value="1"/>
</dbReference>
<feature type="domain" description="Beta-ketoacyl-[acyl-carrier-protein] synthase III C-terminal" evidence="8">
    <location>
        <begin position="27"/>
        <end position="83"/>
    </location>
</feature>
<keyword evidence="7" id="KW-0275">Fatty acid biosynthesis</keyword>
<evidence type="ECO:0000256" key="4">
    <source>
        <dbReference type="ARBA" id="ARBA00022679"/>
    </source>
</evidence>
<proteinExistence type="inferred from homology"/>
<accession>A0AAV0F8C7</accession>
<dbReference type="Proteomes" id="UP001152523">
    <property type="component" value="Unassembled WGS sequence"/>
</dbReference>